<proteinExistence type="predicted"/>
<organism evidence="1 2">
    <name type="scientific">Xenotaenia resolanae</name>
    <dbReference type="NCBI Taxonomy" id="208358"/>
    <lineage>
        <taxon>Eukaryota</taxon>
        <taxon>Metazoa</taxon>
        <taxon>Chordata</taxon>
        <taxon>Craniata</taxon>
        <taxon>Vertebrata</taxon>
        <taxon>Euteleostomi</taxon>
        <taxon>Actinopterygii</taxon>
        <taxon>Neopterygii</taxon>
        <taxon>Teleostei</taxon>
        <taxon>Neoteleostei</taxon>
        <taxon>Acanthomorphata</taxon>
        <taxon>Ovalentaria</taxon>
        <taxon>Atherinomorphae</taxon>
        <taxon>Cyprinodontiformes</taxon>
        <taxon>Goodeidae</taxon>
        <taxon>Xenotaenia</taxon>
    </lineage>
</organism>
<reference evidence="1 2" key="1">
    <citation type="submission" date="2021-06" db="EMBL/GenBank/DDBJ databases">
        <authorList>
            <person name="Palmer J.M."/>
        </authorList>
    </citation>
    <scope>NUCLEOTIDE SEQUENCE [LARGE SCALE GENOMIC DNA]</scope>
    <source>
        <strain evidence="1 2">XR_2019</strain>
        <tissue evidence="1">Muscle</tissue>
    </source>
</reference>
<gene>
    <name evidence="1" type="primary">USP34_6</name>
    <name evidence="1" type="ORF">XENORESO_018158</name>
</gene>
<dbReference type="EMBL" id="JAHRIM010006357">
    <property type="protein sequence ID" value="MEQ2259776.1"/>
    <property type="molecule type" value="Genomic_DNA"/>
</dbReference>
<keyword evidence="2" id="KW-1185">Reference proteome</keyword>
<accession>A0ABV0VTU3</accession>
<evidence type="ECO:0000313" key="2">
    <source>
        <dbReference type="Proteomes" id="UP001444071"/>
    </source>
</evidence>
<dbReference type="GO" id="GO:0016787">
    <property type="term" value="F:hydrolase activity"/>
    <property type="evidence" value="ECO:0007669"/>
    <property type="project" value="UniProtKB-KW"/>
</dbReference>
<feature type="non-terminal residue" evidence="1">
    <location>
        <position position="227"/>
    </location>
</feature>
<sequence>MASCVRCLAKGNPSSLFQIRVLASVAGHHAESCRAALKLGRYCSGCVCLSGLSLEQVDILWHCLVEDAECYDDALHWFLNQVRSKDQHAMGMETYKHLFLEKMPQLKPETISMTGLNLFQHLCNLARLATSTLDNASSCELCGMDQLWGIALRAQSADISRAAIQYINSYYINAGKTGLEKEQEFIRKCIESLLMASANLEKEAHSSLTSTERGLLMLKTHLEAFRR</sequence>
<keyword evidence="1" id="KW-0378">Hydrolase</keyword>
<comment type="caution">
    <text evidence="1">The sequence shown here is derived from an EMBL/GenBank/DDBJ whole genome shotgun (WGS) entry which is preliminary data.</text>
</comment>
<evidence type="ECO:0000313" key="1">
    <source>
        <dbReference type="EMBL" id="MEQ2259776.1"/>
    </source>
</evidence>
<dbReference type="Proteomes" id="UP001444071">
    <property type="component" value="Unassembled WGS sequence"/>
</dbReference>
<protein>
    <submittedName>
        <fullName evidence="1">Ubiquitin carboxyl-terminal hydrolase 34</fullName>
    </submittedName>
</protein>
<name>A0ABV0VTU3_9TELE</name>